<dbReference type="EMBL" id="BLSD01000351">
    <property type="protein sequence ID" value="GFP40625.1"/>
    <property type="molecule type" value="Genomic_DNA"/>
</dbReference>
<evidence type="ECO:0000313" key="8">
    <source>
        <dbReference type="Proteomes" id="UP000569018"/>
    </source>
</evidence>
<evidence type="ECO:0000313" key="7">
    <source>
        <dbReference type="EMBL" id="GFP40625.1"/>
    </source>
</evidence>
<organism evidence="7 8">
    <name type="scientific">Candidatus Hakubella thermalkaliphila</name>
    <dbReference type="NCBI Taxonomy" id="2754717"/>
    <lineage>
        <taxon>Bacteria</taxon>
        <taxon>Bacillati</taxon>
        <taxon>Actinomycetota</taxon>
        <taxon>Actinomycetota incertae sedis</taxon>
        <taxon>Candidatus Hakubellales</taxon>
        <taxon>Candidatus Hakubellaceae</taxon>
        <taxon>Candidatus Hakubella</taxon>
    </lineage>
</organism>
<dbReference type="InterPro" id="IPR036188">
    <property type="entry name" value="FAD/NAD-bd_sf"/>
</dbReference>
<dbReference type="Pfam" id="PF01266">
    <property type="entry name" value="DAO"/>
    <property type="match status" value="1"/>
</dbReference>
<dbReference type="PANTHER" id="PTHR11985">
    <property type="entry name" value="GLYCEROL-3-PHOSPHATE DEHYDROGENASE"/>
    <property type="match status" value="1"/>
</dbReference>
<evidence type="ECO:0000256" key="5">
    <source>
        <dbReference type="ARBA" id="ARBA00023002"/>
    </source>
</evidence>
<name>A0A6V8Q7F1_9ACTN</name>
<keyword evidence="5" id="KW-0560">Oxidoreductase</keyword>
<protein>
    <submittedName>
        <fullName evidence="7">Glycerol-3-phosphate dehydrogenase</fullName>
    </submittedName>
</protein>
<dbReference type="SUPFAM" id="SSF51905">
    <property type="entry name" value="FAD/NAD(P)-binding domain"/>
    <property type="match status" value="1"/>
</dbReference>
<evidence type="ECO:0000256" key="3">
    <source>
        <dbReference type="ARBA" id="ARBA00022630"/>
    </source>
</evidence>
<dbReference type="PANTHER" id="PTHR11985:SF15">
    <property type="entry name" value="GLYCEROL-3-PHOSPHATE DEHYDROGENASE, MITOCHONDRIAL"/>
    <property type="match status" value="1"/>
</dbReference>
<dbReference type="AlphaFoldDB" id="A0A6V8Q7F1"/>
<reference evidence="7 8" key="1">
    <citation type="journal article" date="2020" name="Front. Microbiol.">
        <title>Single-cell genomics of novel Actinobacteria with the Wood-Ljungdahl pathway discovered in a serpentinizing system.</title>
        <authorList>
            <person name="Merino N."/>
            <person name="Kawai M."/>
            <person name="Boyd E.S."/>
            <person name="Colman D.R."/>
            <person name="McGlynn S.E."/>
            <person name="Nealson K.H."/>
            <person name="Kurokawa K."/>
            <person name="Hongoh Y."/>
        </authorList>
    </citation>
    <scope>NUCLEOTIDE SEQUENCE [LARGE SCALE GENOMIC DNA]</scope>
    <source>
        <strain evidence="7 8">S47</strain>
    </source>
</reference>
<comment type="similarity">
    <text evidence="2">Belongs to the FAD-dependent glycerol-3-phosphate dehydrogenase family.</text>
</comment>
<dbReference type="Proteomes" id="UP000569018">
    <property type="component" value="Unassembled WGS sequence"/>
</dbReference>
<dbReference type="GO" id="GO:0006072">
    <property type="term" value="P:glycerol-3-phosphate metabolic process"/>
    <property type="evidence" value="ECO:0007669"/>
    <property type="project" value="InterPro"/>
</dbReference>
<sequence>MGGGATGTGRARDLALRGVDTILVEREDLASGTTVKNHGILHSGARYVVADSPSATECA</sequence>
<evidence type="ECO:0000256" key="4">
    <source>
        <dbReference type="ARBA" id="ARBA00022827"/>
    </source>
</evidence>
<evidence type="ECO:0000256" key="1">
    <source>
        <dbReference type="ARBA" id="ARBA00001974"/>
    </source>
</evidence>
<evidence type="ECO:0000256" key="2">
    <source>
        <dbReference type="ARBA" id="ARBA00007330"/>
    </source>
</evidence>
<comment type="cofactor">
    <cofactor evidence="1">
        <name>FAD</name>
        <dbReference type="ChEBI" id="CHEBI:57692"/>
    </cofactor>
</comment>
<evidence type="ECO:0000259" key="6">
    <source>
        <dbReference type="Pfam" id="PF01266"/>
    </source>
</evidence>
<gene>
    <name evidence="7" type="ORF">HKBW3S47_02322</name>
</gene>
<proteinExistence type="inferred from homology"/>
<comment type="caution">
    <text evidence="7">The sequence shown here is derived from an EMBL/GenBank/DDBJ whole genome shotgun (WGS) entry which is preliminary data.</text>
</comment>
<dbReference type="InterPro" id="IPR000447">
    <property type="entry name" value="G3P_DH_FAD-dep"/>
</dbReference>
<dbReference type="InterPro" id="IPR006076">
    <property type="entry name" value="FAD-dep_OxRdtase"/>
</dbReference>
<keyword evidence="4" id="KW-0274">FAD</keyword>
<dbReference type="Gene3D" id="3.50.50.60">
    <property type="entry name" value="FAD/NAD(P)-binding domain"/>
    <property type="match status" value="1"/>
</dbReference>
<dbReference type="GO" id="GO:0004368">
    <property type="term" value="F:glycerol-3-phosphate dehydrogenase (quinone) activity"/>
    <property type="evidence" value="ECO:0007669"/>
    <property type="project" value="InterPro"/>
</dbReference>
<feature type="domain" description="FAD dependent oxidoreductase" evidence="6">
    <location>
        <begin position="2"/>
        <end position="47"/>
    </location>
</feature>
<accession>A0A6V8Q7F1</accession>
<keyword evidence="3" id="KW-0285">Flavoprotein</keyword>